<feature type="transmembrane region" description="Helical" evidence="7">
    <location>
        <begin position="146"/>
        <end position="166"/>
    </location>
</feature>
<feature type="transmembrane region" description="Helical" evidence="7">
    <location>
        <begin position="267"/>
        <end position="288"/>
    </location>
</feature>
<evidence type="ECO:0000256" key="7">
    <source>
        <dbReference type="SAM" id="Phobius"/>
    </source>
</evidence>
<feature type="transmembrane region" description="Helical" evidence="7">
    <location>
        <begin position="192"/>
        <end position="217"/>
    </location>
</feature>
<evidence type="ECO:0000256" key="3">
    <source>
        <dbReference type="ARBA" id="ARBA00022989"/>
    </source>
</evidence>
<feature type="transmembrane region" description="Helical" evidence="7">
    <location>
        <begin position="229"/>
        <end position="255"/>
    </location>
</feature>
<accession>A0AAD9SQ04</accession>
<feature type="domain" description="Rhodopsin" evidence="8">
    <location>
        <begin position="47"/>
        <end position="294"/>
    </location>
</feature>
<evidence type="ECO:0000259" key="8">
    <source>
        <dbReference type="Pfam" id="PF20684"/>
    </source>
</evidence>
<feature type="transmembrane region" description="Helical" evidence="7">
    <location>
        <begin position="63"/>
        <end position="85"/>
    </location>
</feature>
<gene>
    <name evidence="9" type="ORF">N8I77_000572</name>
</gene>
<feature type="transmembrane region" description="Helical" evidence="7">
    <location>
        <begin position="116"/>
        <end position="134"/>
    </location>
</feature>
<dbReference type="Pfam" id="PF20684">
    <property type="entry name" value="Fung_rhodopsin"/>
    <property type="match status" value="1"/>
</dbReference>
<comment type="caution">
    <text evidence="9">The sequence shown here is derived from an EMBL/GenBank/DDBJ whole genome shotgun (WGS) entry which is preliminary data.</text>
</comment>
<keyword evidence="10" id="KW-1185">Reference proteome</keyword>
<evidence type="ECO:0000256" key="1">
    <source>
        <dbReference type="ARBA" id="ARBA00004141"/>
    </source>
</evidence>
<evidence type="ECO:0000256" key="4">
    <source>
        <dbReference type="ARBA" id="ARBA00023136"/>
    </source>
</evidence>
<dbReference type="EMBL" id="JAUJFL010000001">
    <property type="protein sequence ID" value="KAK2613679.1"/>
    <property type="molecule type" value="Genomic_DNA"/>
</dbReference>
<dbReference type="PANTHER" id="PTHR33048">
    <property type="entry name" value="PTH11-LIKE INTEGRAL MEMBRANE PROTEIN (AFU_ORTHOLOGUE AFUA_5G11245)"/>
    <property type="match status" value="1"/>
</dbReference>
<reference evidence="9" key="1">
    <citation type="submission" date="2023-06" db="EMBL/GenBank/DDBJ databases">
        <authorList>
            <person name="Noh H."/>
        </authorList>
    </citation>
    <scope>NUCLEOTIDE SEQUENCE</scope>
    <source>
        <strain evidence="9">DUCC20226</strain>
    </source>
</reference>
<evidence type="ECO:0000313" key="9">
    <source>
        <dbReference type="EMBL" id="KAK2613679.1"/>
    </source>
</evidence>
<comment type="subcellular location">
    <subcellularLocation>
        <location evidence="1">Membrane</location>
        <topology evidence="1">Multi-pass membrane protein</topology>
    </subcellularLocation>
</comment>
<evidence type="ECO:0000256" key="2">
    <source>
        <dbReference type="ARBA" id="ARBA00022692"/>
    </source>
</evidence>
<keyword evidence="3 7" id="KW-1133">Transmembrane helix</keyword>
<dbReference type="PANTHER" id="PTHR33048:SF168">
    <property type="match status" value="1"/>
</dbReference>
<organism evidence="9 10">
    <name type="scientific">Phomopsis amygdali</name>
    <name type="common">Fusicoccum amygdali</name>
    <dbReference type="NCBI Taxonomy" id="1214568"/>
    <lineage>
        <taxon>Eukaryota</taxon>
        <taxon>Fungi</taxon>
        <taxon>Dikarya</taxon>
        <taxon>Ascomycota</taxon>
        <taxon>Pezizomycotina</taxon>
        <taxon>Sordariomycetes</taxon>
        <taxon>Sordariomycetidae</taxon>
        <taxon>Diaporthales</taxon>
        <taxon>Diaporthaceae</taxon>
        <taxon>Diaporthe</taxon>
    </lineage>
</organism>
<dbReference type="InterPro" id="IPR052337">
    <property type="entry name" value="SAT4-like"/>
</dbReference>
<dbReference type="Proteomes" id="UP001265746">
    <property type="component" value="Unassembled WGS sequence"/>
</dbReference>
<feature type="transmembrane region" description="Helical" evidence="7">
    <location>
        <begin position="32"/>
        <end position="51"/>
    </location>
</feature>
<protein>
    <recommendedName>
        <fullName evidence="8">Rhodopsin domain-containing protein</fullName>
    </recommendedName>
</protein>
<evidence type="ECO:0000256" key="5">
    <source>
        <dbReference type="ARBA" id="ARBA00038359"/>
    </source>
</evidence>
<dbReference type="GO" id="GO:0016020">
    <property type="term" value="C:membrane"/>
    <property type="evidence" value="ECO:0007669"/>
    <property type="project" value="UniProtKB-SubCell"/>
</dbReference>
<comment type="similarity">
    <text evidence="5">Belongs to the SAT4 family.</text>
</comment>
<feature type="region of interest" description="Disordered" evidence="6">
    <location>
        <begin position="342"/>
        <end position="362"/>
    </location>
</feature>
<evidence type="ECO:0000313" key="10">
    <source>
        <dbReference type="Proteomes" id="UP001265746"/>
    </source>
</evidence>
<dbReference type="InterPro" id="IPR049326">
    <property type="entry name" value="Rhodopsin_dom_fungi"/>
</dbReference>
<keyword evidence="2 7" id="KW-0812">Transmembrane</keyword>
<sequence length="388" mass="43256">MDEMHVARNISVISIPQAVEASTSTGGQVSLGLSYFLTVFSTMMMILRFWSRRLSRFGIGLDDWLALATLIMLYIVLGLSVALVYEGGVGKTMAQAVKEQPMSPVMALKLLYALEWAYLIASPLMKLSVLAYYWRMFPTRTMKKYIWLLTYTCGIWFVGVLIGNLVECQPISFFWNKLSSSGNGVCHFRVEVYLIIVAAPNIVIDTLTIILPVYEVWHLQLERWKRIAVSGIFVVGGMVVVASIVRLIFLVAFYFKHSADLTFNLLLPWFVTLAEIGVGIVGACLPCLMPLYRRFWHDTSGSKPSGYGGQSSLRSHIPGRTIGSNTVIAGHSGGKKGLSGLDESGHPFERLPTGGTTHEDDVPLKGIHIRHEVTIQRSTMTWHDEDKF</sequence>
<evidence type="ECO:0000256" key="6">
    <source>
        <dbReference type="SAM" id="MobiDB-lite"/>
    </source>
</evidence>
<proteinExistence type="inferred from homology"/>
<dbReference type="AlphaFoldDB" id="A0AAD9SQ04"/>
<keyword evidence="4 7" id="KW-0472">Membrane</keyword>
<name>A0AAD9SQ04_PHOAM</name>